<keyword evidence="1" id="KW-1133">Transmembrane helix</keyword>
<feature type="transmembrane region" description="Helical" evidence="1">
    <location>
        <begin position="6"/>
        <end position="28"/>
    </location>
</feature>
<name>A0AAU8AXK6_9VIRU</name>
<proteinExistence type="predicted"/>
<evidence type="ECO:0000313" key="2">
    <source>
        <dbReference type="EMBL" id="XCD04057.1"/>
    </source>
</evidence>
<organism evidence="2">
    <name type="scientific">Dulem virus 156</name>
    <dbReference type="NCBI Taxonomy" id="3145633"/>
    <lineage>
        <taxon>Viruses</taxon>
        <taxon>Monodnaviria</taxon>
        <taxon>Sangervirae</taxon>
        <taxon>Phixviricota</taxon>
        <taxon>Malgrandaviricetes</taxon>
        <taxon>Petitvirales</taxon>
        <taxon>Microviridae</taxon>
        <taxon>Microvirus</taxon>
    </lineage>
</organism>
<keyword evidence="1" id="KW-0472">Membrane</keyword>
<protein>
    <submittedName>
        <fullName evidence="2">Uncharacterized protein</fullName>
    </submittedName>
</protein>
<accession>A0AAU8AXK6</accession>
<reference evidence="2" key="1">
    <citation type="submission" date="2024-03" db="EMBL/GenBank/DDBJ databases">
        <title>Diverse circular DNA viruses in blood, oral, and fecal samples of captive lemurs.</title>
        <authorList>
            <person name="Paietta E.N."/>
            <person name="Kraberger S."/>
            <person name="Lund M.C."/>
            <person name="Custer J.M."/>
            <person name="Vargas K.M."/>
            <person name="Ehmke E.E."/>
            <person name="Yoder A.D."/>
            <person name="Varsani A."/>
        </authorList>
    </citation>
    <scope>NUCLEOTIDE SEQUENCE</scope>
    <source>
        <strain evidence="2">Duke_21_80</strain>
        <strain evidence="3">Duke_28FS_90</strain>
    </source>
</reference>
<dbReference type="EMBL" id="PP511824">
    <property type="protein sequence ID" value="XCD07881.1"/>
    <property type="molecule type" value="Genomic_DNA"/>
</dbReference>
<sequence>MADLIVLLVCIFPYYGTCRLIWYAGTWFKRYSRLEYREEDYN</sequence>
<evidence type="ECO:0000313" key="3">
    <source>
        <dbReference type="EMBL" id="XCD07881.1"/>
    </source>
</evidence>
<dbReference type="EMBL" id="PP511418">
    <property type="protein sequence ID" value="XCD04057.1"/>
    <property type="molecule type" value="Genomic_DNA"/>
</dbReference>
<keyword evidence="1" id="KW-0812">Transmembrane</keyword>
<evidence type="ECO:0000256" key="1">
    <source>
        <dbReference type="SAM" id="Phobius"/>
    </source>
</evidence>